<keyword evidence="1" id="KW-1133">Transmembrane helix</keyword>
<protein>
    <recommendedName>
        <fullName evidence="4">DUF2892 domain-containing protein</fullName>
    </recommendedName>
</protein>
<accession>I0IGI6</accession>
<evidence type="ECO:0000256" key="1">
    <source>
        <dbReference type="SAM" id="Phobius"/>
    </source>
</evidence>
<keyword evidence="3" id="KW-1185">Reference proteome</keyword>
<feature type="transmembrane region" description="Helical" evidence="1">
    <location>
        <begin position="41"/>
        <end position="66"/>
    </location>
</feature>
<dbReference type="RefSeq" id="WP_014437592.1">
    <property type="nucleotide sequence ID" value="NC_017080.1"/>
</dbReference>
<feature type="transmembrane region" description="Helical" evidence="1">
    <location>
        <begin position="14"/>
        <end position="35"/>
    </location>
</feature>
<gene>
    <name evidence="2" type="ordered locus">PSMK_22150</name>
</gene>
<organism evidence="2 3">
    <name type="scientific">Phycisphaera mikurensis (strain NBRC 102666 / KCTC 22515 / FYK2301M01)</name>
    <dbReference type="NCBI Taxonomy" id="1142394"/>
    <lineage>
        <taxon>Bacteria</taxon>
        <taxon>Pseudomonadati</taxon>
        <taxon>Planctomycetota</taxon>
        <taxon>Phycisphaerae</taxon>
        <taxon>Phycisphaerales</taxon>
        <taxon>Phycisphaeraceae</taxon>
        <taxon>Phycisphaera</taxon>
    </lineage>
</organism>
<dbReference type="KEGG" id="phm:PSMK_22150"/>
<dbReference type="EMBL" id="AP012338">
    <property type="protein sequence ID" value="BAM04374.1"/>
    <property type="molecule type" value="Genomic_DNA"/>
</dbReference>
<dbReference type="HOGENOM" id="CLU_2667895_0_0_0"/>
<dbReference type="AlphaFoldDB" id="I0IGI6"/>
<dbReference type="Proteomes" id="UP000007881">
    <property type="component" value="Chromosome"/>
</dbReference>
<dbReference type="STRING" id="1142394.PSMK_22150"/>
<reference evidence="2 3" key="1">
    <citation type="submission" date="2012-02" db="EMBL/GenBank/DDBJ databases">
        <title>Complete genome sequence of Phycisphaera mikurensis NBRC 102666.</title>
        <authorList>
            <person name="Ankai A."/>
            <person name="Hosoyama A."/>
            <person name="Terui Y."/>
            <person name="Sekine M."/>
            <person name="Fukai R."/>
            <person name="Kato Y."/>
            <person name="Nakamura S."/>
            <person name="Yamada-Narita S."/>
            <person name="Kawakoshi A."/>
            <person name="Fukunaga Y."/>
            <person name="Yamazaki S."/>
            <person name="Fujita N."/>
        </authorList>
    </citation>
    <scope>NUCLEOTIDE SEQUENCE [LARGE SCALE GENOMIC DNA]</scope>
    <source>
        <strain evidence="3">NBRC 102666 / KCTC 22515 / FYK2301M01</strain>
    </source>
</reference>
<keyword evidence="1" id="KW-0812">Transmembrane</keyword>
<evidence type="ECO:0008006" key="4">
    <source>
        <dbReference type="Google" id="ProtNLM"/>
    </source>
</evidence>
<evidence type="ECO:0000313" key="2">
    <source>
        <dbReference type="EMBL" id="BAM04374.1"/>
    </source>
</evidence>
<evidence type="ECO:0000313" key="3">
    <source>
        <dbReference type="Proteomes" id="UP000007881"/>
    </source>
</evidence>
<name>I0IGI6_PHYMF</name>
<keyword evidence="1" id="KW-0472">Membrane</keyword>
<proteinExistence type="predicted"/>
<sequence>MPCNIDRTGRTRRLAIGIATLAAAVVLAMLVLAGVLDHPAWWIAVAGAAAGGAFCVVEGAIGWCAVRAMGFSTPW</sequence>